<gene>
    <name evidence="2" type="ordered locus">AciX9_3104</name>
</gene>
<proteinExistence type="predicted"/>
<dbReference type="eggNOG" id="COG2442">
    <property type="taxonomic scope" value="Bacteria"/>
</dbReference>
<dbReference type="PANTHER" id="PTHR34849:SF3">
    <property type="entry name" value="SSR2962 PROTEIN"/>
    <property type="match status" value="1"/>
</dbReference>
<dbReference type="KEGG" id="acm:AciX9_3104"/>
<evidence type="ECO:0000256" key="1">
    <source>
        <dbReference type="SAM" id="MobiDB-lite"/>
    </source>
</evidence>
<evidence type="ECO:0000313" key="3">
    <source>
        <dbReference type="Proteomes" id="UP000000343"/>
    </source>
</evidence>
<dbReference type="STRING" id="1198114.AciX9_3104"/>
<evidence type="ECO:0008006" key="4">
    <source>
        <dbReference type="Google" id="ProtNLM"/>
    </source>
</evidence>
<reference evidence="3" key="1">
    <citation type="submission" date="2011-01" db="EMBL/GenBank/DDBJ databases">
        <title>Complete sequence of chromosome of Acidobacterium sp. MP5ACTX9.</title>
        <authorList>
            <consortium name="US DOE Joint Genome Institute"/>
            <person name="Lucas S."/>
            <person name="Copeland A."/>
            <person name="Lapidus A."/>
            <person name="Cheng J.-F."/>
            <person name="Goodwin L."/>
            <person name="Pitluck S."/>
            <person name="Teshima H."/>
            <person name="Detter J.C."/>
            <person name="Han C."/>
            <person name="Tapia R."/>
            <person name="Land M."/>
            <person name="Hauser L."/>
            <person name="Kyrpides N."/>
            <person name="Ivanova N."/>
            <person name="Ovchinnikova G."/>
            <person name="Pagani I."/>
            <person name="Rawat S.R."/>
            <person name="Mannisto M."/>
            <person name="Haggblom M.M."/>
            <person name="Woyke T."/>
        </authorList>
    </citation>
    <scope>NUCLEOTIDE SEQUENCE [LARGE SCALE GENOMIC DNA]</scope>
    <source>
        <strain evidence="3">MP5ACTX9</strain>
    </source>
</reference>
<sequence>MDSTLEILTTNEAAVVAGVSVDDVNRAIDRKILPISLYRTTATRTVSRDACLWIAFWFETADLLTSAARQRLISEGSSRCPTWVELRTCKLQESRAIEVGFQGLWDEVNGRLNELGRAQDMVIEDPEILSGTPVIRGTRIPVYDVASLIEADTTSVELKDLYPRLSEEQFKLAQVYAKARPLRGRPKRRSLPESRRISVSKKHLRETSV</sequence>
<dbReference type="Pfam" id="PF04255">
    <property type="entry name" value="DUF433"/>
    <property type="match status" value="1"/>
</dbReference>
<dbReference type="Proteomes" id="UP000000343">
    <property type="component" value="Chromosome"/>
</dbReference>
<protein>
    <recommendedName>
        <fullName evidence="4">DUF433 domain-containing protein</fullName>
    </recommendedName>
</protein>
<dbReference type="HOGENOM" id="CLU_108922_0_0_0"/>
<dbReference type="PaxDb" id="1198114-AciX9_3104"/>
<dbReference type="InterPro" id="IPR007367">
    <property type="entry name" value="DUF433"/>
</dbReference>
<dbReference type="Gene3D" id="1.10.10.10">
    <property type="entry name" value="Winged helix-like DNA-binding domain superfamily/Winged helix DNA-binding domain"/>
    <property type="match status" value="1"/>
</dbReference>
<evidence type="ECO:0000313" key="2">
    <source>
        <dbReference type="EMBL" id="ADW70121.1"/>
    </source>
</evidence>
<dbReference type="InterPro" id="IPR009057">
    <property type="entry name" value="Homeodomain-like_sf"/>
</dbReference>
<dbReference type="SUPFAM" id="SSF46689">
    <property type="entry name" value="Homeodomain-like"/>
    <property type="match status" value="1"/>
</dbReference>
<organism evidence="3">
    <name type="scientific">Granulicella tundricola (strain ATCC BAA-1859 / DSM 23138 / MP5ACTX9)</name>
    <dbReference type="NCBI Taxonomy" id="1198114"/>
    <lineage>
        <taxon>Bacteria</taxon>
        <taxon>Pseudomonadati</taxon>
        <taxon>Acidobacteriota</taxon>
        <taxon>Terriglobia</taxon>
        <taxon>Terriglobales</taxon>
        <taxon>Acidobacteriaceae</taxon>
        <taxon>Granulicella</taxon>
    </lineage>
</organism>
<feature type="compositionally biased region" description="Basic residues" evidence="1">
    <location>
        <begin position="198"/>
        <end position="209"/>
    </location>
</feature>
<feature type="region of interest" description="Disordered" evidence="1">
    <location>
        <begin position="183"/>
        <end position="209"/>
    </location>
</feature>
<dbReference type="EMBL" id="CP002480">
    <property type="protein sequence ID" value="ADW70121.1"/>
    <property type="molecule type" value="Genomic_DNA"/>
</dbReference>
<dbReference type="AlphaFoldDB" id="E8X0T7"/>
<accession>E8X0T7</accession>
<keyword evidence="3" id="KW-1185">Reference proteome</keyword>
<name>E8X0T7_GRATM</name>
<dbReference type="PANTHER" id="PTHR34849">
    <property type="entry name" value="SSL5025 PROTEIN"/>
    <property type="match status" value="1"/>
</dbReference>
<dbReference type="InterPro" id="IPR036388">
    <property type="entry name" value="WH-like_DNA-bd_sf"/>
</dbReference>